<keyword evidence="12" id="KW-0506">mRNA capping</keyword>
<gene>
    <name evidence="22" type="primary">RdRp</name>
</gene>
<dbReference type="GO" id="GO:0005524">
    <property type="term" value="F:ATP binding"/>
    <property type="evidence" value="ECO:0007669"/>
    <property type="project" value="UniProtKB-KW"/>
</dbReference>
<dbReference type="InterPro" id="IPR014023">
    <property type="entry name" value="Mononeg_RNA_pol_cat"/>
</dbReference>
<keyword evidence="11" id="KW-0693">Viral RNA replication</keyword>
<organism evidence="22">
    <name type="scientific">Alternaria dianthicola negative-stranded RNA virus 1</name>
    <dbReference type="NCBI Taxonomy" id="2992032"/>
    <lineage>
        <taxon>Viruses</taxon>
        <taxon>Riboviria</taxon>
        <taxon>Orthornavirae</taxon>
        <taxon>Negarnaviricota</taxon>
        <taxon>Haploviricotina</taxon>
        <taxon>Monjiviricetes</taxon>
        <taxon>Mononegavirales</taxon>
        <taxon>Mymonaviridae</taxon>
        <taxon>Sclerotimonavirus</taxon>
        <taxon>Sclerotimonavirus alphaalternariae</taxon>
    </lineage>
</organism>
<dbReference type="EMBL" id="ON843764">
    <property type="protein sequence ID" value="UYZ32462.1"/>
    <property type="molecule type" value="Genomic_RNA"/>
</dbReference>
<comment type="catalytic activity">
    <reaction evidence="20">
        <text>GTP + H2O = GDP + phosphate + H(+)</text>
        <dbReference type="Rhea" id="RHEA:19669"/>
        <dbReference type="ChEBI" id="CHEBI:15377"/>
        <dbReference type="ChEBI" id="CHEBI:15378"/>
        <dbReference type="ChEBI" id="CHEBI:37565"/>
        <dbReference type="ChEBI" id="CHEBI:43474"/>
        <dbReference type="ChEBI" id="CHEBI:58189"/>
    </reaction>
</comment>
<evidence type="ECO:0000256" key="18">
    <source>
        <dbReference type="ARBA" id="ARBA00047332"/>
    </source>
</evidence>
<accession>A0A9E8ADT4</accession>
<evidence type="ECO:0000256" key="15">
    <source>
        <dbReference type="ARBA" id="ARBA00024499"/>
    </source>
</evidence>
<evidence type="ECO:0000256" key="5">
    <source>
        <dbReference type="ARBA" id="ARBA00022679"/>
    </source>
</evidence>
<evidence type="ECO:0000256" key="19">
    <source>
        <dbReference type="ARBA" id="ARBA00047370"/>
    </source>
</evidence>
<dbReference type="PROSITE" id="PS50526">
    <property type="entry name" value="RDRP_SSRNA_NEG_NONSEG"/>
    <property type="match status" value="1"/>
</dbReference>
<evidence type="ECO:0000256" key="4">
    <source>
        <dbReference type="ARBA" id="ARBA00022664"/>
    </source>
</evidence>
<evidence type="ECO:0000256" key="11">
    <source>
        <dbReference type="ARBA" id="ARBA00022953"/>
    </source>
</evidence>
<keyword evidence="8" id="KW-0547">Nucleotide-binding</keyword>
<reference evidence="22" key="1">
    <citation type="journal article" date="2022" name="Front. Cell. Infect. Microbiol.">
        <title>Novel and diverse mycoviruses co-infecting a single strain of the phytopathogenic fungus Alternaria dianthicola.</title>
        <authorList>
            <person name="Zhong J."/>
            <person name="Li P."/>
            <person name="Gao B.D."/>
            <person name="Zhong S.Y."/>
            <person name="Li X.G."/>
            <person name="Hu Z."/>
            <person name="Zhu J.Z."/>
        </authorList>
    </citation>
    <scope>NUCLEOTIDE SEQUENCE</scope>
</reference>
<evidence type="ECO:0000256" key="13">
    <source>
        <dbReference type="ARBA" id="ARBA00023268"/>
    </source>
</evidence>
<evidence type="ECO:0000256" key="17">
    <source>
        <dbReference type="ARBA" id="ARBA00031012"/>
    </source>
</evidence>
<comment type="subcellular location">
    <subcellularLocation>
        <location evidence="1">Virion</location>
    </subcellularLocation>
</comment>
<keyword evidence="3 22" id="KW-0696">RNA-directed RNA polymerase</keyword>
<keyword evidence="4" id="KW-0507">mRNA processing</keyword>
<reference evidence="22" key="2">
    <citation type="submission" date="2022-06" db="EMBL/GenBank/DDBJ databases">
        <authorList>
            <person name="Zhong J."/>
            <person name="Zhu J.Z."/>
            <person name="Hu Z."/>
        </authorList>
    </citation>
    <scope>NUCLEOTIDE SEQUENCE</scope>
</reference>
<dbReference type="EC" id="2.7.7.48" evidence="2"/>
<dbReference type="InterPro" id="IPR026890">
    <property type="entry name" value="Mononeg_mRNAcap"/>
</dbReference>
<evidence type="ECO:0000256" key="8">
    <source>
        <dbReference type="ARBA" id="ARBA00022741"/>
    </source>
</evidence>
<sequence length="1933" mass="222399">MNSLFDDDEFGTSRANAPAEKHLRSPILSSLLERVIEYYKAIITVTKENRFHDPNKIAMIDDNFRNLAREAERKNARLKYASLPAICEPFLVDMRLTTGPPKILTPDLYPEWFRMRIKQRTPLQDSVAFAHELYKEEILAFKHWAKTPELQELADSELNWATHLREETYAHYESYRYWDIVVERYRKRKLDKRFGTSPYVVNDRKFYFYDGFIMEQIGDPHIIHDEDGKITRRLAPPRYIYTFEQAQMFQDCALARFNAFLAIDAGMHNGSRKTHDLLSRLLLWQEEILIKYGNRGYELVKGPESIYKSHLTELTDGDILPISSFVRTCAKLIAKEEKLNDSSEHPLVLKLIEIVKDTDDLSTSAELFGCTKLSGHPFVYAAKSARSVREEACPKGKLDLVSIRQYHNHFKFLVLQRYLTKNKTWPEFVSKCEPRKNTKLYELWTQDILYLPQKCFPLSDLDDVEFKKFMEFDYSPDYLDMIDDKAICPGGQHASGFWFGGNSSAYRRLLESLIKRQDVNTFDIVERMRRGKFHINQRIVELTQKEREFKTSARCFAKLEFEVRLFFVLTEANLKRFMGGENGDDGYLPQQTMTMSNTKLRKRLYDLTAEKARNNTCLVEVDFSRWNLRWRAASVNPIARSLEHIFGLPGVFSQAHKFFSSCTFVLTDKHTLPEGVKHGIHAKDWPTSDLVWRNHQGGIEGIQQTLWTICTVAMMFFSLQDEDCSFHMAGQGDNQVFYVSFDITKTNLQTSLFNFLHSLERGSERLNHEVKPEECIDSKTVLTYGKELYVQGVHILYSLKFSSRAFSRLDHSVPSLTKEIAGVVSNSIAVAGTLNNSLRAIWWKFVQVFLMLQRRRSSLINEPEWRQIDRLLANRTARKILLIPGSVGGLPMMPWTRYFSKGETDDLSFDVAATYHLSQKTKSIRNYMSLLLTGEFMPYKVDTTNLINDPYSIPIDKPDDASHLIADEVGRQLPSIVVNRDLAAIVKPTLRVQGEKYKRYLTEMDPLHPQIASNLFDLSPAGLYNKTVKRFSMTRTIEKIVPGSNLVDRIAQAGGKILSVLIERFILSLRIEGKMHPPPFEAATRLRQQWGLKFENSSIGVYTPFDFQIGPFTEKRDCISASVTLDEDILKTKGSAPPNFGTSTAKKLSDHGYRIVSCNSTMRDLKKAVIIYSELLGDKSLTPTVDTIIRARSPWTLDQLLPIFPTVYGGTGVHRHQGASHRFSVLGSCSVPTHLTFSSDRAGILSGGEFDYPVVFQTNFLTLTNLYQNLSAKNIPLPPSLAYYIPESLTPIDTRPSRLKPEHSVQINWPRLEGNKLAWVEDMYATEVPVIPSPDVIPHIVTRPNKLDLVYSYIESVISPKLEGKKIWDGILDTTDMFDFKEISRVDPRIVEIALSWTILTDVYFESISSEIPLNRHEPLKNTFRRKSMIYAGEWVRIRLHPMFLDSRYNARRMITMQPTEHGYKRPVEFMATQLRRLCRDLLDHNTFPPEVILFNNWKQTAGFIAKRRMILACVIGMHPNVDLPVVHEIVKRNSPPRQLLARDPATYVKATTKRLPRQVRNLEFIFPVLPIKFYNKSPQEAFRELRDEEKISEVRSDHYLSPIYANHGITTYKMNSMYGSLPPDSNKQYIMSRDTRARVLLRRTVGVSTPLYSDWNAVLSHLLPKFSKNNFEAHTLGVGRGATGRFFTSHKIKTIGYDLLATFPQISHRSSSYVPPEVCNYGNPKLFFWSDHTYSQAQGNVLEGHLDYLDEENAIAIVDLDIDLSKLITLLSKFRIASEYVVRFRGHSDEVRYLISAIQPKTVYTLAIDGGVPTDVVLYTDSSPVIGQGNFDNVEYTKLHELSYTNREHELLLQLWNTAPRLCRELEIDPAVDRCTDVARTLLTIHHTKLEDLPEPVQYLHRLLNTNILEVPNEMLRTKAICQNILTYADVI</sequence>
<evidence type="ECO:0000256" key="1">
    <source>
        <dbReference type="ARBA" id="ARBA00004328"/>
    </source>
</evidence>
<evidence type="ECO:0000256" key="16">
    <source>
        <dbReference type="ARBA" id="ARBA00030436"/>
    </source>
</evidence>
<evidence type="ECO:0000256" key="9">
    <source>
        <dbReference type="ARBA" id="ARBA00022840"/>
    </source>
</evidence>
<evidence type="ECO:0000313" key="22">
    <source>
        <dbReference type="EMBL" id="UYZ32462.1"/>
    </source>
</evidence>
<evidence type="ECO:0000256" key="14">
    <source>
        <dbReference type="ARBA" id="ARBA00024494"/>
    </source>
</evidence>
<evidence type="ECO:0000256" key="2">
    <source>
        <dbReference type="ARBA" id="ARBA00012494"/>
    </source>
</evidence>
<evidence type="ECO:0000256" key="7">
    <source>
        <dbReference type="ARBA" id="ARBA00022695"/>
    </source>
</evidence>
<keyword evidence="5" id="KW-0808">Transferase</keyword>
<comment type="catalytic activity">
    <reaction evidence="19">
        <text>a 5'-end (5'-triphosphoguanosine)-adenylyl-adenylyl-cytidylyl-adenosine in mRNA + 2 S-adenosyl-L-methionine = a 5'-end (N(7)-methyl 5'-triphosphoguanosine)-(2'-O-methyladenylyl)-adenylyl-cytidylyl-adenosine in mRNA + 2 S-adenosyl-L-homocysteine + H(+)</text>
        <dbReference type="Rhea" id="RHEA:65376"/>
        <dbReference type="Rhea" id="RHEA-COMP:16797"/>
        <dbReference type="Rhea" id="RHEA-COMP:16798"/>
        <dbReference type="ChEBI" id="CHEBI:15378"/>
        <dbReference type="ChEBI" id="CHEBI:57856"/>
        <dbReference type="ChEBI" id="CHEBI:59789"/>
        <dbReference type="ChEBI" id="CHEBI:156483"/>
        <dbReference type="ChEBI" id="CHEBI:156484"/>
        <dbReference type="EC" id="2.1.1.375"/>
    </reaction>
</comment>
<comment type="catalytic activity">
    <reaction evidence="15">
        <text>a 5'-end (5'-triphosphoguanosine)-(2'-O-methyladenylyl)-adenylyl-cytidylyl-adenosine in mRNA + S-adenosyl-L-methionine = a 5'-end (N(7)-methyl 5'-triphosphoguanosine)-(2'-O-methyladenylyl)-adenylyl-cytidylyl-adenosine in mRNA + S-adenosyl-L-homocysteine</text>
        <dbReference type="Rhea" id="RHEA:65440"/>
        <dbReference type="Rhea" id="RHEA-COMP:16798"/>
        <dbReference type="Rhea" id="RHEA-COMP:16801"/>
        <dbReference type="ChEBI" id="CHEBI:57856"/>
        <dbReference type="ChEBI" id="CHEBI:59789"/>
        <dbReference type="ChEBI" id="CHEBI:156482"/>
        <dbReference type="ChEBI" id="CHEBI:156483"/>
    </reaction>
</comment>
<dbReference type="Pfam" id="PF14318">
    <property type="entry name" value="Mononeg_mRNAcap"/>
    <property type="match status" value="1"/>
</dbReference>
<keyword evidence="6" id="KW-0949">S-adenosyl-L-methionine</keyword>
<evidence type="ECO:0000256" key="12">
    <source>
        <dbReference type="ARBA" id="ARBA00023042"/>
    </source>
</evidence>
<evidence type="ECO:0000259" key="21">
    <source>
        <dbReference type="PROSITE" id="PS50526"/>
    </source>
</evidence>
<dbReference type="GO" id="GO:0004482">
    <property type="term" value="F:mRNA 5'-cap (guanine-N7-)-methyltransferase activity"/>
    <property type="evidence" value="ECO:0007669"/>
    <property type="project" value="InterPro"/>
</dbReference>
<keyword evidence="13" id="KW-0511">Multifunctional enzyme</keyword>
<keyword evidence="9" id="KW-0067">ATP-binding</keyword>
<proteinExistence type="predicted"/>
<feature type="domain" description="RdRp catalytic" evidence="21">
    <location>
        <begin position="615"/>
        <end position="792"/>
    </location>
</feature>
<evidence type="ECO:0000256" key="6">
    <source>
        <dbReference type="ARBA" id="ARBA00022691"/>
    </source>
</evidence>
<dbReference type="GO" id="GO:0003968">
    <property type="term" value="F:RNA-directed RNA polymerase activity"/>
    <property type="evidence" value="ECO:0007669"/>
    <property type="project" value="UniProtKB-KW"/>
</dbReference>
<keyword evidence="10" id="KW-0946">Virion</keyword>
<name>A0A9E8ADT4_9MONO</name>
<protein>
    <recommendedName>
        <fullName evidence="2">RNA-directed RNA polymerase</fullName>
        <ecNumber evidence="2">2.7.7.48</ecNumber>
    </recommendedName>
    <alternativeName>
        <fullName evidence="17">Replicase</fullName>
    </alternativeName>
    <alternativeName>
        <fullName evidence="16">Transcriptase</fullName>
    </alternativeName>
</protein>
<evidence type="ECO:0000256" key="10">
    <source>
        <dbReference type="ARBA" id="ARBA00022844"/>
    </source>
</evidence>
<dbReference type="Pfam" id="PF00946">
    <property type="entry name" value="Mononeg_RNA_pol"/>
    <property type="match status" value="1"/>
</dbReference>
<keyword evidence="7" id="KW-0548">Nucleotidyltransferase</keyword>
<comment type="catalytic activity">
    <reaction evidence="14">
        <text>a 5'-end triphospho-adenylyl-adenylyl-cytidylyl-adenosine in mRNA + GDP + H(+) = a 5'-end (5'-triphosphoguanosine)-adenylyl-adenylyl-cytidylyl-adenosine in mRNA + diphosphate</text>
        <dbReference type="Rhea" id="RHEA:65436"/>
        <dbReference type="Rhea" id="RHEA-COMP:16797"/>
        <dbReference type="Rhea" id="RHEA-COMP:16799"/>
        <dbReference type="ChEBI" id="CHEBI:15378"/>
        <dbReference type="ChEBI" id="CHEBI:33019"/>
        <dbReference type="ChEBI" id="CHEBI:58189"/>
        <dbReference type="ChEBI" id="CHEBI:156484"/>
        <dbReference type="ChEBI" id="CHEBI:156503"/>
        <dbReference type="EC" id="2.7.7.88"/>
    </reaction>
</comment>
<evidence type="ECO:0000256" key="20">
    <source>
        <dbReference type="ARBA" id="ARBA00048548"/>
    </source>
</evidence>
<evidence type="ECO:0000256" key="3">
    <source>
        <dbReference type="ARBA" id="ARBA00022484"/>
    </source>
</evidence>
<comment type="catalytic activity">
    <reaction evidence="18">
        <text>a 5'-end (5'-triphosphoguanosine)-adenylyl-adenylyl-cytidylyl-adenosine in mRNA + S-adenosyl-L-methionine = a 5'-end (5'-triphosphoguanosine)-(2'-O-methyladenylyl)-adenylyl-cytidylyl-adenosine in mRNA + S-adenosyl-L-homocysteine + H(+)</text>
        <dbReference type="Rhea" id="RHEA:65380"/>
        <dbReference type="Rhea" id="RHEA-COMP:16797"/>
        <dbReference type="Rhea" id="RHEA-COMP:16801"/>
        <dbReference type="ChEBI" id="CHEBI:15378"/>
        <dbReference type="ChEBI" id="CHEBI:57856"/>
        <dbReference type="ChEBI" id="CHEBI:59789"/>
        <dbReference type="ChEBI" id="CHEBI:156482"/>
        <dbReference type="ChEBI" id="CHEBI:156484"/>
    </reaction>
</comment>